<feature type="domain" description="Tc1-like transposase DDE" evidence="1">
    <location>
        <begin position="1"/>
        <end position="48"/>
    </location>
</feature>
<dbReference type="Pfam" id="PF13358">
    <property type="entry name" value="DDE_3"/>
    <property type="match status" value="1"/>
</dbReference>
<dbReference type="PANTHER" id="PTHR46564">
    <property type="entry name" value="TRANSPOSASE"/>
    <property type="match status" value="1"/>
</dbReference>
<dbReference type="AlphaFoldDB" id="A0A6H9GC92"/>
<dbReference type="GO" id="GO:0003676">
    <property type="term" value="F:nucleic acid binding"/>
    <property type="evidence" value="ECO:0007669"/>
    <property type="project" value="InterPro"/>
</dbReference>
<protein>
    <submittedName>
        <fullName evidence="2">Transposase</fullName>
    </submittedName>
</protein>
<evidence type="ECO:0000259" key="1">
    <source>
        <dbReference type="Pfam" id="PF13358"/>
    </source>
</evidence>
<evidence type="ECO:0000313" key="3">
    <source>
        <dbReference type="Proteomes" id="UP000438874"/>
    </source>
</evidence>
<dbReference type="InterPro" id="IPR038717">
    <property type="entry name" value="Tc1-like_DDE_dom"/>
</dbReference>
<dbReference type="Gene3D" id="3.30.420.10">
    <property type="entry name" value="Ribonuclease H-like superfamily/Ribonuclease H"/>
    <property type="match status" value="1"/>
</dbReference>
<proteinExistence type="predicted"/>
<evidence type="ECO:0000313" key="2">
    <source>
        <dbReference type="EMBL" id="GCL48407.1"/>
    </source>
</evidence>
<dbReference type="PANTHER" id="PTHR46564:SF1">
    <property type="entry name" value="TRANSPOSASE"/>
    <property type="match status" value="1"/>
</dbReference>
<sequence>MDNAPIHRKTVIKQLVEEAGHQVVFLPKYSPDLNDIEHDFSALKRARMYAPVGTPLDEIIRTYCVA</sequence>
<name>A0A6H9GC92_MICAE</name>
<organism evidence="2 3">
    <name type="scientific">Microcystis aeruginosa NIES-3787</name>
    <dbReference type="NCBI Taxonomy" id="2517782"/>
    <lineage>
        <taxon>Bacteria</taxon>
        <taxon>Bacillati</taxon>
        <taxon>Cyanobacteriota</taxon>
        <taxon>Cyanophyceae</taxon>
        <taxon>Oscillatoriophycideae</taxon>
        <taxon>Chroococcales</taxon>
        <taxon>Microcystaceae</taxon>
        <taxon>Microcystis</taxon>
    </lineage>
</organism>
<dbReference type="Proteomes" id="UP000438874">
    <property type="component" value="Unassembled WGS sequence"/>
</dbReference>
<accession>A0A6H9GC92</accession>
<gene>
    <name evidence="2" type="ORF">NIES3787_41260</name>
</gene>
<reference evidence="2 3" key="1">
    <citation type="submission" date="2019-02" db="EMBL/GenBank/DDBJ databases">
        <title>Draft genome sequence of Arthrospira platensis NIES-3787.</title>
        <authorList>
            <person name="Yamaguchi H."/>
            <person name="Suzuki S."/>
            <person name="Kawachi M."/>
        </authorList>
    </citation>
    <scope>NUCLEOTIDE SEQUENCE [LARGE SCALE GENOMIC DNA]</scope>
    <source>
        <strain evidence="2 3">NIES-3787</strain>
    </source>
</reference>
<comment type="caution">
    <text evidence="2">The sequence shown here is derived from an EMBL/GenBank/DDBJ whole genome shotgun (WGS) entry which is preliminary data.</text>
</comment>
<dbReference type="InterPro" id="IPR036397">
    <property type="entry name" value="RNaseH_sf"/>
</dbReference>
<dbReference type="EMBL" id="BJCH01000130">
    <property type="protein sequence ID" value="GCL48407.1"/>
    <property type="molecule type" value="Genomic_DNA"/>
</dbReference>